<dbReference type="Pfam" id="PF00932">
    <property type="entry name" value="LTD"/>
    <property type="match status" value="1"/>
</dbReference>
<protein>
    <submittedName>
        <fullName evidence="2">Lamin tail domain-containing protein</fullName>
    </submittedName>
</protein>
<dbReference type="Gene3D" id="2.60.40.1260">
    <property type="entry name" value="Lamin Tail domain"/>
    <property type="match status" value="1"/>
</dbReference>
<dbReference type="InterPro" id="IPR036415">
    <property type="entry name" value="Lamin_tail_dom_sf"/>
</dbReference>
<evidence type="ECO:0000313" key="3">
    <source>
        <dbReference type="Proteomes" id="UP000322634"/>
    </source>
</evidence>
<comment type="caution">
    <text evidence="2">The sequence shown here is derived from an EMBL/GenBank/DDBJ whole genome shotgun (WGS) entry which is preliminary data.</text>
</comment>
<reference evidence="2 3" key="1">
    <citation type="submission" date="2019-08" db="EMBL/GenBank/DDBJ databases">
        <title>Actinomadura sp. nov. CYP1-5 isolated from mountain soil.</title>
        <authorList>
            <person name="Songsumanus A."/>
            <person name="Kuncharoen N."/>
            <person name="Kudo T."/>
            <person name="Yuki M."/>
            <person name="Igarashi Y."/>
            <person name="Tanasupawat S."/>
        </authorList>
    </citation>
    <scope>NUCLEOTIDE SEQUENCE [LARGE SCALE GENOMIC DNA]</scope>
    <source>
        <strain evidence="2 3">GKU157</strain>
    </source>
</reference>
<dbReference type="Proteomes" id="UP000322634">
    <property type="component" value="Unassembled WGS sequence"/>
</dbReference>
<feature type="domain" description="LTD" evidence="1">
    <location>
        <begin position="1"/>
        <end position="121"/>
    </location>
</feature>
<dbReference type="EMBL" id="VSFF01000001">
    <property type="protein sequence ID" value="TYC18980.1"/>
    <property type="molecule type" value="Genomic_DNA"/>
</dbReference>
<dbReference type="AlphaFoldDB" id="A0A5D0UMB0"/>
<keyword evidence="3" id="KW-1185">Reference proteome</keyword>
<dbReference type="InterPro" id="IPR001322">
    <property type="entry name" value="Lamin_tail_dom"/>
</dbReference>
<gene>
    <name evidence="2" type="ORF">FXF65_02970</name>
</gene>
<evidence type="ECO:0000259" key="1">
    <source>
        <dbReference type="PROSITE" id="PS51841"/>
    </source>
</evidence>
<name>A0A5D0UMB0_9ACTN</name>
<dbReference type="SUPFAM" id="SSF74853">
    <property type="entry name" value="Lamin A/C globular tail domain"/>
    <property type="match status" value="1"/>
</dbReference>
<proteinExistence type="predicted"/>
<evidence type="ECO:0000313" key="2">
    <source>
        <dbReference type="EMBL" id="TYC18980.1"/>
    </source>
</evidence>
<dbReference type="OrthoDB" id="3828227at2"/>
<accession>A0A5D0UMB0</accession>
<sequence length="128" mass="14115">MAVPAEAASPVQIYRVYYDSPGKDTRSNASLNGEWVQLFNTSTSSKNLKGVKLRDKTGYTYTFGTFTIKGRKSVYVHTGKGSNSATQRYWGRSQYVWNNTGDTAYLLYPSGSVADKCSWGSSGSSKYC</sequence>
<organism evidence="2 3">
    <name type="scientific">Actinomadura syzygii</name>
    <dbReference type="NCBI Taxonomy" id="1427538"/>
    <lineage>
        <taxon>Bacteria</taxon>
        <taxon>Bacillati</taxon>
        <taxon>Actinomycetota</taxon>
        <taxon>Actinomycetes</taxon>
        <taxon>Streptosporangiales</taxon>
        <taxon>Thermomonosporaceae</taxon>
        <taxon>Actinomadura</taxon>
    </lineage>
</organism>
<dbReference type="PROSITE" id="PS51841">
    <property type="entry name" value="LTD"/>
    <property type="match status" value="1"/>
</dbReference>